<dbReference type="OrthoDB" id="9872149at2"/>
<sequence>MGSIARQKFCYLVVLNEKFLTPLASYLLLQIEQVLSEIGITMSHVIAKLLMPYSRFVIEQIDIRNGMSYGPVIFKGASSINMNCGVLCNTQGARRAQG</sequence>
<accession>A0A5S3WN16</accession>
<reference evidence="1 2" key="1">
    <citation type="submission" date="2018-01" db="EMBL/GenBank/DDBJ databases">
        <authorList>
            <person name="Paulsen S."/>
            <person name="Gram L.K."/>
        </authorList>
    </citation>
    <scope>NUCLEOTIDE SEQUENCE [LARGE SCALE GENOMIC DNA]</scope>
    <source>
        <strain evidence="1 2">S2676</strain>
    </source>
</reference>
<dbReference type="Proteomes" id="UP000310249">
    <property type="component" value="Unassembled WGS sequence"/>
</dbReference>
<dbReference type="EMBL" id="PNCI01000017">
    <property type="protein sequence ID" value="TMP29527.1"/>
    <property type="molecule type" value="Genomic_DNA"/>
</dbReference>
<gene>
    <name evidence="1" type="ORF">CWB99_07910</name>
</gene>
<dbReference type="AlphaFoldDB" id="A0A5S3WN16"/>
<reference evidence="2" key="2">
    <citation type="submission" date="2019-06" db="EMBL/GenBank/DDBJ databases">
        <title>Co-occurence of chitin degradation, pigmentation and bioactivity in marine Pseudoalteromonas.</title>
        <authorList>
            <person name="Sonnenschein E.C."/>
            <person name="Bech P.K."/>
        </authorList>
    </citation>
    <scope>NUCLEOTIDE SEQUENCE [LARGE SCALE GENOMIC DNA]</scope>
    <source>
        <strain evidence="2">S2676</strain>
    </source>
</reference>
<protein>
    <submittedName>
        <fullName evidence="1">Uncharacterized protein</fullName>
    </submittedName>
</protein>
<proteinExistence type="predicted"/>
<evidence type="ECO:0000313" key="2">
    <source>
        <dbReference type="Proteomes" id="UP000310249"/>
    </source>
</evidence>
<name>A0A5S3WN16_9GAMM</name>
<organism evidence="1 2">
    <name type="scientific">Pseudoalteromonas rubra</name>
    <dbReference type="NCBI Taxonomy" id="43658"/>
    <lineage>
        <taxon>Bacteria</taxon>
        <taxon>Pseudomonadati</taxon>
        <taxon>Pseudomonadota</taxon>
        <taxon>Gammaproteobacteria</taxon>
        <taxon>Alteromonadales</taxon>
        <taxon>Pseudoalteromonadaceae</taxon>
        <taxon>Pseudoalteromonas</taxon>
    </lineage>
</organism>
<comment type="caution">
    <text evidence="1">The sequence shown here is derived from an EMBL/GenBank/DDBJ whole genome shotgun (WGS) entry which is preliminary data.</text>
</comment>
<evidence type="ECO:0000313" key="1">
    <source>
        <dbReference type="EMBL" id="TMP29527.1"/>
    </source>
</evidence>